<organism evidence="3 4">
    <name type="scientific">Xanthomonas oryzae pv. oryzae</name>
    <dbReference type="NCBI Taxonomy" id="64187"/>
    <lineage>
        <taxon>Bacteria</taxon>
        <taxon>Pseudomonadati</taxon>
        <taxon>Pseudomonadota</taxon>
        <taxon>Gammaproteobacteria</taxon>
        <taxon>Lysobacterales</taxon>
        <taxon>Lysobacteraceae</taxon>
        <taxon>Xanthomonas</taxon>
    </lineage>
</organism>
<dbReference type="InterPro" id="IPR002559">
    <property type="entry name" value="Transposase_11"/>
</dbReference>
<evidence type="ECO:0000259" key="2">
    <source>
        <dbReference type="Pfam" id="PF13340"/>
    </source>
</evidence>
<feature type="domain" description="Insertion element IS402-like" evidence="2">
    <location>
        <begin position="11"/>
        <end position="75"/>
    </location>
</feature>
<dbReference type="Pfam" id="PF01609">
    <property type="entry name" value="DDE_Tnp_1"/>
    <property type="match status" value="1"/>
</dbReference>
<dbReference type="GO" id="GO:0004803">
    <property type="term" value="F:transposase activity"/>
    <property type="evidence" value="ECO:0007669"/>
    <property type="project" value="InterPro"/>
</dbReference>
<dbReference type="Proteomes" id="UP000187097">
    <property type="component" value="Chromosome"/>
</dbReference>
<dbReference type="NCBIfam" id="NF033580">
    <property type="entry name" value="transpos_IS5_3"/>
    <property type="match status" value="1"/>
</dbReference>
<dbReference type="GO" id="GO:0006313">
    <property type="term" value="P:DNA transposition"/>
    <property type="evidence" value="ECO:0007669"/>
    <property type="project" value="InterPro"/>
</dbReference>
<reference evidence="3" key="2">
    <citation type="submission" date="2020-01" db="EMBL/GenBank/DDBJ databases">
        <title>Complete genome investigation of Xanthomonas oryzae strains.</title>
        <authorList>
            <person name="Kaur A."/>
            <person name="Bansal K."/>
            <person name="Patil P.B."/>
        </authorList>
    </citation>
    <scope>NUCLEOTIDE SEQUENCE</scope>
    <source>
        <strain evidence="3">IXO792</strain>
    </source>
</reference>
<evidence type="ECO:0000313" key="4">
    <source>
        <dbReference type="Proteomes" id="UP000187097"/>
    </source>
</evidence>
<gene>
    <name evidence="3" type="ORF">IXO792_01455</name>
</gene>
<dbReference type="EMBL" id="CP047493">
    <property type="protein sequence ID" value="UXW00095.1"/>
    <property type="molecule type" value="Genomic_DNA"/>
</dbReference>
<dbReference type="RefSeq" id="WP_117231476.1">
    <property type="nucleotide sequence ID" value="NZ_CP013679.1"/>
</dbReference>
<evidence type="ECO:0000313" key="3">
    <source>
        <dbReference type="EMBL" id="UXW00095.1"/>
    </source>
</evidence>
<dbReference type="AlphaFoldDB" id="A0AAJ5M9J1"/>
<dbReference type="Pfam" id="PF13340">
    <property type="entry name" value="DUF4096"/>
    <property type="match status" value="1"/>
</dbReference>
<protein>
    <submittedName>
        <fullName evidence="3">IS5 family transposase</fullName>
    </submittedName>
</protein>
<proteinExistence type="predicted"/>
<sequence length="277" mass="31823">MREKNYPSDVSRERFEQIRPILEQARKRTKPVTVDMYEVWCAVLYLLRTCCPWRALPSDFPKWRTVHSYFAKWSEVDDEGMSLLERALKKSQVGAAREKQGRKACSTFLIVDAQSVKNSDTAGQKGYDAGKKVSGIKRHIAVDTQGFPHAVAVTTAEVTDRQGALEALKRCRSGLGRVKRLLCDSGYTGDPFAEGVQDILGKHVTVQIAKRSELHTFKVMPKRWSVERSFAWLEKNRRLWKNCERRLNTSLQFIHLAFLALLLRRSRTGSKEFARFE</sequence>
<dbReference type="PANTHER" id="PTHR30007:SF0">
    <property type="entry name" value="TRANSPOSASE"/>
    <property type="match status" value="1"/>
</dbReference>
<dbReference type="GO" id="GO:0003677">
    <property type="term" value="F:DNA binding"/>
    <property type="evidence" value="ECO:0007669"/>
    <property type="project" value="InterPro"/>
</dbReference>
<reference evidence="3" key="1">
    <citation type="submission" date="2015-01" db="EMBL/GenBank/DDBJ databases">
        <authorList>
            <person name="Midha S."/>
            <person name="Anil M.G."/>
            <person name="Mishra D."/>
            <person name="Brahma K."/>
            <person name="Laha G.S."/>
            <person name="Sundaram R.M."/>
            <person name="Sonti R.V."/>
            <person name="Patil P.B."/>
        </authorList>
    </citation>
    <scope>NUCLEOTIDE SEQUENCE</scope>
    <source>
        <strain evidence="3">IXO792</strain>
    </source>
</reference>
<dbReference type="InterPro" id="IPR025161">
    <property type="entry name" value="IS402-like_dom"/>
</dbReference>
<accession>A0AAJ5M9J1</accession>
<name>A0AAJ5M9J1_XANOO</name>
<feature type="domain" description="Transposase IS4-like" evidence="1">
    <location>
        <begin position="105"/>
        <end position="263"/>
    </location>
</feature>
<dbReference type="PANTHER" id="PTHR30007">
    <property type="entry name" value="PHP DOMAIN PROTEIN"/>
    <property type="match status" value="1"/>
</dbReference>
<evidence type="ECO:0000259" key="1">
    <source>
        <dbReference type="Pfam" id="PF01609"/>
    </source>
</evidence>